<sequence>MNLNVSLIDDINEKHVSSEDTANFSREEVVKDSKFHSTDGLSVCTDKGSVDHEHKEQQPLAPPVVEQEPQKVSNFWKRIDMRQKKVIRGLSGLTKEYFRSLIQNKKSKHEIFKTLDAHLKVLIPQVYAVSRLALLGQISVMCFSWKFSEKVKECQLFSNDECEEIIKHGSEFRDERNKCSSSKVRKLMLASPIVQIGKLLYSSSAQYEELFWSQILERKKAMIVDFDVFKEVHLKDIMKVKAISCSVPILI</sequence>
<protein>
    <submittedName>
        <fullName evidence="1">Uncharacterized protein</fullName>
    </submittedName>
</protein>
<gene>
    <name evidence="1" type="ORF">EHAR0213_LOCUS7440</name>
    <name evidence="2" type="ORF">EHAR0213_LOCUS7441</name>
</gene>
<dbReference type="AlphaFoldDB" id="A0A7S3J8F4"/>
<organism evidence="1">
    <name type="scientific">Euplotes harpa</name>
    <dbReference type="NCBI Taxonomy" id="151035"/>
    <lineage>
        <taxon>Eukaryota</taxon>
        <taxon>Sar</taxon>
        <taxon>Alveolata</taxon>
        <taxon>Ciliophora</taxon>
        <taxon>Intramacronucleata</taxon>
        <taxon>Spirotrichea</taxon>
        <taxon>Hypotrichia</taxon>
        <taxon>Euplotida</taxon>
        <taxon>Euplotidae</taxon>
        <taxon>Euplotes</taxon>
    </lineage>
</organism>
<dbReference type="EMBL" id="HBII01017568">
    <property type="protein sequence ID" value="CAE0348530.1"/>
    <property type="molecule type" value="Transcribed_RNA"/>
</dbReference>
<accession>A0A7S3J8F4</accession>
<evidence type="ECO:0000313" key="2">
    <source>
        <dbReference type="EMBL" id="CAE0348530.1"/>
    </source>
</evidence>
<name>A0A7S3J8F4_9SPIT</name>
<dbReference type="EMBL" id="HBII01017567">
    <property type="protein sequence ID" value="CAE0348529.1"/>
    <property type="molecule type" value="Transcribed_RNA"/>
</dbReference>
<reference evidence="1" key="1">
    <citation type="submission" date="2021-01" db="EMBL/GenBank/DDBJ databases">
        <authorList>
            <person name="Corre E."/>
            <person name="Pelletier E."/>
            <person name="Niang G."/>
            <person name="Scheremetjew M."/>
            <person name="Finn R."/>
            <person name="Kale V."/>
            <person name="Holt S."/>
            <person name="Cochrane G."/>
            <person name="Meng A."/>
            <person name="Brown T."/>
            <person name="Cohen L."/>
        </authorList>
    </citation>
    <scope>NUCLEOTIDE SEQUENCE</scope>
    <source>
        <strain evidence="1">FSP1.4</strain>
    </source>
</reference>
<proteinExistence type="predicted"/>
<evidence type="ECO:0000313" key="1">
    <source>
        <dbReference type="EMBL" id="CAE0348529.1"/>
    </source>
</evidence>